<dbReference type="Gene3D" id="3.30.70.2450">
    <property type="match status" value="1"/>
</dbReference>
<accession>A0A2N0YX50</accession>
<protein>
    <submittedName>
        <fullName evidence="3">FAD-binding protein</fullName>
    </submittedName>
</protein>
<keyword evidence="4" id="KW-1185">Reference proteome</keyword>
<name>A0A2N0YX50_9BACI</name>
<organism evidence="3 4">
    <name type="scientific">Niallia nealsonii</name>
    <dbReference type="NCBI Taxonomy" id="115979"/>
    <lineage>
        <taxon>Bacteria</taxon>
        <taxon>Bacillati</taxon>
        <taxon>Bacillota</taxon>
        <taxon>Bacilli</taxon>
        <taxon>Bacillales</taxon>
        <taxon>Bacillaceae</taxon>
        <taxon>Niallia</taxon>
    </lineage>
</organism>
<dbReference type="Gene3D" id="3.50.50.60">
    <property type="entry name" value="FAD/NAD(P)-binding domain"/>
    <property type="match status" value="1"/>
</dbReference>
<evidence type="ECO:0000313" key="3">
    <source>
        <dbReference type="EMBL" id="PKG21837.1"/>
    </source>
</evidence>
<gene>
    <name evidence="3" type="ORF">CWS01_20470</name>
</gene>
<keyword evidence="1" id="KW-0560">Oxidoreductase</keyword>
<feature type="domain" description="FAD-binding" evidence="2">
    <location>
        <begin position="8"/>
        <end position="345"/>
    </location>
</feature>
<dbReference type="EMBL" id="PISE01000060">
    <property type="protein sequence ID" value="PKG21837.1"/>
    <property type="molecule type" value="Genomic_DNA"/>
</dbReference>
<dbReference type="GO" id="GO:0016491">
    <property type="term" value="F:oxidoreductase activity"/>
    <property type="evidence" value="ECO:0007669"/>
    <property type="project" value="UniProtKB-KW"/>
</dbReference>
<dbReference type="SUPFAM" id="SSF51905">
    <property type="entry name" value="FAD/NAD(P)-binding domain"/>
    <property type="match status" value="1"/>
</dbReference>
<comment type="caution">
    <text evidence="3">The sequence shown here is derived from an EMBL/GenBank/DDBJ whole genome shotgun (WGS) entry which is preliminary data.</text>
</comment>
<dbReference type="RefSeq" id="WP_101179100.1">
    <property type="nucleotide sequence ID" value="NZ_PISE01000060.1"/>
</dbReference>
<dbReference type="AlphaFoldDB" id="A0A2N0YX50"/>
<sequence length="369" mass="41028">MGNLTVLEADVCVVGAGPGGALLSYLLEKANVSTILLERHQDINKEFRGEHLNEEGMAVLKKAGLFVPLEKMGILPMKRVEYVDRGKVFKTILPAKGINHTGIHVPQNHLLKVILNKTNTFPDFQLKMNAKVVDLVADEKGGYSGVMAIIDNKKTLVRSKLIIAADGRFSTIRKKAEFPITPIRHGYDLLWAKIPAPPNWEPTVRMALANDSQLALFTQYGGYIQIGWNIKEGSFPALRKGSCHTFVNSLVEAFPELEKNVSEHIQSWQDFVLLKVESSKSSTWIKQNVVLLGDAAHTMSPTGAFGLNSSLKDAEVLAGVIAAVLLDKKPFSHLKEYENVRKISVEEIQLEQLKRESSFKNHFTIKADY</sequence>
<dbReference type="PRINTS" id="PR00420">
    <property type="entry name" value="RNGMNOXGNASE"/>
</dbReference>
<dbReference type="InterPro" id="IPR036188">
    <property type="entry name" value="FAD/NAD-bd_sf"/>
</dbReference>
<dbReference type="PANTHER" id="PTHR43476:SF5">
    <property type="entry name" value="FAD-DEPENDENT MONOOXYGENASE"/>
    <property type="match status" value="1"/>
</dbReference>
<dbReference type="GO" id="GO:0071949">
    <property type="term" value="F:FAD binding"/>
    <property type="evidence" value="ECO:0007669"/>
    <property type="project" value="InterPro"/>
</dbReference>
<dbReference type="Pfam" id="PF01494">
    <property type="entry name" value="FAD_binding_3"/>
    <property type="match status" value="1"/>
</dbReference>
<dbReference type="InterPro" id="IPR050631">
    <property type="entry name" value="PheA/TfdB_FAD_monoxygenase"/>
</dbReference>
<dbReference type="OrthoDB" id="9806565at2"/>
<dbReference type="PANTHER" id="PTHR43476">
    <property type="entry name" value="3-(3-HYDROXY-PHENYL)PROPIONATE/3-HYDROXYCINNAMIC ACID HYDROXYLASE"/>
    <property type="match status" value="1"/>
</dbReference>
<dbReference type="Proteomes" id="UP000233375">
    <property type="component" value="Unassembled WGS sequence"/>
</dbReference>
<proteinExistence type="predicted"/>
<evidence type="ECO:0000313" key="4">
    <source>
        <dbReference type="Proteomes" id="UP000233375"/>
    </source>
</evidence>
<evidence type="ECO:0000259" key="2">
    <source>
        <dbReference type="Pfam" id="PF01494"/>
    </source>
</evidence>
<dbReference type="InterPro" id="IPR002938">
    <property type="entry name" value="FAD-bd"/>
</dbReference>
<evidence type="ECO:0000256" key="1">
    <source>
        <dbReference type="ARBA" id="ARBA00023002"/>
    </source>
</evidence>
<reference evidence="3 4" key="1">
    <citation type="journal article" date="2003" name="Int. J. Syst. Evol. Microbiol.">
        <title>Bacillus nealsonii sp. nov., isolated from a spacecraft-assembly facility, whose spores are gamma-radiation resistant.</title>
        <authorList>
            <person name="Venkateswaran K."/>
            <person name="Kempf M."/>
            <person name="Chen F."/>
            <person name="Satomi M."/>
            <person name="Nicholson W."/>
            <person name="Kern R."/>
        </authorList>
    </citation>
    <scope>NUCLEOTIDE SEQUENCE [LARGE SCALE GENOMIC DNA]</scope>
    <source>
        <strain evidence="3 4">FO-92</strain>
    </source>
</reference>